<sequence length="237" mass="24307">MLRNQPGTSPAATSFARVSGLAALGFAFLIVVGNVVLVPAGLPRTGAGIGEVDGFFRAHGDLVGIGSALTPAAWVLATLFGAGAVRVLWQSERDQGEAWALVGFAGLILQNAVFAVVIAIRLALASTAADGVGAAASLWALHDTLFTLNGTFLALALVGLSLAGMRGGLIRPWHGRWGLLSAALLFGSAVLTPLVVDHVGPFGLLGLAGWLMWVVWVVVYGVVLMRPAPISQTPTGP</sequence>
<evidence type="ECO:0000313" key="3">
    <source>
        <dbReference type="Proteomes" id="UP000572907"/>
    </source>
</evidence>
<proteinExistence type="predicted"/>
<feature type="transmembrane region" description="Helical" evidence="1">
    <location>
        <begin position="21"/>
        <end position="42"/>
    </location>
</feature>
<accession>A0A7W4ZUR8</accession>
<organism evidence="2 3">
    <name type="scientific">Streptomyces violarus</name>
    <dbReference type="NCBI Taxonomy" id="67380"/>
    <lineage>
        <taxon>Bacteria</taxon>
        <taxon>Bacillati</taxon>
        <taxon>Actinomycetota</taxon>
        <taxon>Actinomycetes</taxon>
        <taxon>Kitasatosporales</taxon>
        <taxon>Streptomycetaceae</taxon>
        <taxon>Streptomyces</taxon>
    </lineage>
</organism>
<keyword evidence="1" id="KW-0472">Membrane</keyword>
<protein>
    <recommendedName>
        <fullName evidence="4">DUF4386 family protein</fullName>
    </recommendedName>
</protein>
<feature type="transmembrane region" description="Helical" evidence="1">
    <location>
        <begin position="144"/>
        <end position="165"/>
    </location>
</feature>
<keyword evidence="1" id="KW-1133">Transmembrane helix</keyword>
<dbReference type="EMBL" id="JACHXE010000005">
    <property type="protein sequence ID" value="MBB3079074.1"/>
    <property type="molecule type" value="Genomic_DNA"/>
</dbReference>
<evidence type="ECO:0008006" key="4">
    <source>
        <dbReference type="Google" id="ProtNLM"/>
    </source>
</evidence>
<feature type="transmembrane region" description="Helical" evidence="1">
    <location>
        <begin position="177"/>
        <end position="196"/>
    </location>
</feature>
<evidence type="ECO:0000256" key="1">
    <source>
        <dbReference type="SAM" id="Phobius"/>
    </source>
</evidence>
<reference evidence="2 3" key="1">
    <citation type="submission" date="2020-08" db="EMBL/GenBank/DDBJ databases">
        <title>Genomic Encyclopedia of Type Strains, Phase III (KMG-III): the genomes of soil and plant-associated and newly described type strains.</title>
        <authorList>
            <person name="Whitman W."/>
        </authorList>
    </citation>
    <scope>NUCLEOTIDE SEQUENCE [LARGE SCALE GENOMIC DNA]</scope>
    <source>
        <strain evidence="2 3">CECT 3237</strain>
    </source>
</reference>
<feature type="transmembrane region" description="Helical" evidence="1">
    <location>
        <begin position="62"/>
        <end position="89"/>
    </location>
</feature>
<comment type="caution">
    <text evidence="2">The sequence shown here is derived from an EMBL/GenBank/DDBJ whole genome shotgun (WGS) entry which is preliminary data.</text>
</comment>
<evidence type="ECO:0000313" key="2">
    <source>
        <dbReference type="EMBL" id="MBB3079074.1"/>
    </source>
</evidence>
<dbReference type="AlphaFoldDB" id="A0A7W4ZUR8"/>
<feature type="transmembrane region" description="Helical" evidence="1">
    <location>
        <begin position="202"/>
        <end position="223"/>
    </location>
</feature>
<gene>
    <name evidence="2" type="ORF">FHS41_005605</name>
</gene>
<keyword evidence="3" id="KW-1185">Reference proteome</keyword>
<feature type="transmembrane region" description="Helical" evidence="1">
    <location>
        <begin position="101"/>
        <end position="124"/>
    </location>
</feature>
<dbReference type="Proteomes" id="UP000572907">
    <property type="component" value="Unassembled WGS sequence"/>
</dbReference>
<dbReference type="RefSeq" id="WP_229845368.1">
    <property type="nucleotide sequence ID" value="NZ_BMUP01000002.1"/>
</dbReference>
<name>A0A7W4ZUR8_9ACTN</name>
<keyword evidence="1" id="KW-0812">Transmembrane</keyword>